<dbReference type="CDD" id="cd00211">
    <property type="entry name" value="PTS_IIA_fru"/>
    <property type="match status" value="1"/>
</dbReference>
<feature type="domain" description="PTS EIIA type-2" evidence="11">
    <location>
        <begin position="5"/>
        <end position="156"/>
    </location>
</feature>
<evidence type="ECO:0000256" key="6">
    <source>
        <dbReference type="ARBA" id="ARBA00022683"/>
    </source>
</evidence>
<evidence type="ECO:0000256" key="9">
    <source>
        <dbReference type="ARBA" id="ARBA00041175"/>
    </source>
</evidence>
<keyword evidence="13" id="KW-1185">Reference proteome</keyword>
<reference evidence="12 13" key="1">
    <citation type="journal article" date="2021" name="Sci. Rep.">
        <title>The distribution of antibiotic resistance genes in chicken gut microbiota commensals.</title>
        <authorList>
            <person name="Juricova H."/>
            <person name="Matiasovicova J."/>
            <person name="Kubasova T."/>
            <person name="Cejkova D."/>
            <person name="Rychlik I."/>
        </authorList>
    </citation>
    <scope>NUCLEOTIDE SEQUENCE [LARGE SCALE GENOMIC DNA]</scope>
    <source>
        <strain evidence="12 13">An794</strain>
    </source>
</reference>
<dbReference type="Proteomes" id="UP000712527">
    <property type="component" value="Unassembled WGS sequence"/>
</dbReference>
<proteinExistence type="predicted"/>
<dbReference type="EMBL" id="JACSNQ010000005">
    <property type="protein sequence ID" value="MBM6774717.1"/>
    <property type="molecule type" value="Genomic_DNA"/>
</dbReference>
<dbReference type="InterPro" id="IPR051351">
    <property type="entry name" value="Ascorbate-PTS_EIIA_comp"/>
</dbReference>
<evidence type="ECO:0000256" key="7">
    <source>
        <dbReference type="ARBA" id="ARBA00022777"/>
    </source>
</evidence>
<gene>
    <name evidence="12" type="ORF">H9X80_04065</name>
</gene>
<keyword evidence="4" id="KW-0597">Phosphoprotein</keyword>
<dbReference type="PANTHER" id="PTHR36203">
    <property type="entry name" value="ASCORBATE-SPECIFIC PTS SYSTEM EIIA COMPONENT"/>
    <property type="match status" value="1"/>
</dbReference>
<dbReference type="Gene3D" id="3.40.930.10">
    <property type="entry name" value="Mannitol-specific EII, Chain A"/>
    <property type="match status" value="1"/>
</dbReference>
<comment type="caution">
    <text evidence="12">The sequence shown here is derived from an EMBL/GenBank/DDBJ whole genome shotgun (WGS) entry which is preliminary data.</text>
</comment>
<accession>A0ABS2F2B9</accession>
<keyword evidence="7" id="KW-0418">Kinase</keyword>
<evidence type="ECO:0000313" key="13">
    <source>
        <dbReference type="Proteomes" id="UP000712527"/>
    </source>
</evidence>
<evidence type="ECO:0000256" key="4">
    <source>
        <dbReference type="ARBA" id="ARBA00022553"/>
    </source>
</evidence>
<keyword evidence="5" id="KW-0808">Transferase</keyword>
<name>A0ABS2F2B9_9ACTN</name>
<dbReference type="Pfam" id="PF00359">
    <property type="entry name" value="PTS_EIIA_2"/>
    <property type="match status" value="1"/>
</dbReference>
<dbReference type="PROSITE" id="PS51094">
    <property type="entry name" value="PTS_EIIA_TYPE_2"/>
    <property type="match status" value="1"/>
</dbReference>
<dbReference type="InterPro" id="IPR016152">
    <property type="entry name" value="PTrfase/Anion_transptr"/>
</dbReference>
<evidence type="ECO:0000256" key="8">
    <source>
        <dbReference type="ARBA" id="ARBA00037387"/>
    </source>
</evidence>
<keyword evidence="6" id="KW-0598">Phosphotransferase system</keyword>
<organism evidence="12 13">
    <name type="scientific">Olsenella profusa</name>
    <dbReference type="NCBI Taxonomy" id="138595"/>
    <lineage>
        <taxon>Bacteria</taxon>
        <taxon>Bacillati</taxon>
        <taxon>Actinomycetota</taxon>
        <taxon>Coriobacteriia</taxon>
        <taxon>Coriobacteriales</taxon>
        <taxon>Atopobiaceae</taxon>
        <taxon>Olsenella</taxon>
    </lineage>
</organism>
<keyword evidence="3" id="KW-0963">Cytoplasm</keyword>
<evidence type="ECO:0000313" key="12">
    <source>
        <dbReference type="EMBL" id="MBM6774717.1"/>
    </source>
</evidence>
<protein>
    <recommendedName>
        <fullName evidence="9">Ascorbate-specific PTS system EIIA component</fullName>
    </recommendedName>
    <alternativeName>
        <fullName evidence="10">Ascorbate-specific phosphotransferase enzyme IIA component</fullName>
    </alternativeName>
</protein>
<evidence type="ECO:0000256" key="10">
    <source>
        <dbReference type="ARBA" id="ARBA00042072"/>
    </source>
</evidence>
<dbReference type="RefSeq" id="WP_204793065.1">
    <property type="nucleotide sequence ID" value="NZ_JACSNQ010000005.1"/>
</dbReference>
<keyword evidence="2" id="KW-0813">Transport</keyword>
<evidence type="ECO:0000259" key="11">
    <source>
        <dbReference type="PROSITE" id="PS51094"/>
    </source>
</evidence>
<comment type="subcellular location">
    <subcellularLocation>
        <location evidence="1">Cytoplasm</location>
    </subcellularLocation>
</comment>
<evidence type="ECO:0000256" key="3">
    <source>
        <dbReference type="ARBA" id="ARBA00022490"/>
    </source>
</evidence>
<dbReference type="InterPro" id="IPR002178">
    <property type="entry name" value="PTS_EIIA_type-2_dom"/>
</dbReference>
<keyword evidence="12" id="KW-0762">Sugar transport</keyword>
<sequence length="163" mass="18214">MLLKEIYEKGHYAFTEGPIADWRDAIRECCKPLEADGTVDPIYAEEIVACVEKHGPYIVLIPGVAMPHSTENATGCHGTAIGFMRCSEAVHFDEEGQDPEKDAQIFFTLCSTNQEEHFANMQRLYAILTDDAVVEKLKAATKPEDLLEIDAMVDEDKLQHDQA</sequence>
<comment type="function">
    <text evidence="8">The phosphoenolpyruvate-dependent sugar phosphotransferase system (sugar PTS), a major carbohydrate active transport system, catalyzes the phosphorylation of incoming sugar substrates concomitantly with their translocation across the cell membrane. The enzyme II UlaABC PTS system is involved in ascorbate transport.</text>
</comment>
<evidence type="ECO:0000256" key="5">
    <source>
        <dbReference type="ARBA" id="ARBA00022679"/>
    </source>
</evidence>
<dbReference type="SUPFAM" id="SSF55804">
    <property type="entry name" value="Phoshotransferase/anion transport protein"/>
    <property type="match status" value="1"/>
</dbReference>
<dbReference type="PANTHER" id="PTHR36203:SF1">
    <property type="entry name" value="ASCORBATE-SPECIFIC PTS SYSTEM EIIA COMPONENT"/>
    <property type="match status" value="1"/>
</dbReference>
<evidence type="ECO:0000256" key="1">
    <source>
        <dbReference type="ARBA" id="ARBA00004496"/>
    </source>
</evidence>
<evidence type="ECO:0000256" key="2">
    <source>
        <dbReference type="ARBA" id="ARBA00022448"/>
    </source>
</evidence>